<keyword evidence="2" id="KW-1185">Reference proteome</keyword>
<evidence type="ECO:0000313" key="1">
    <source>
        <dbReference type="EMBL" id="MBB5321284.1"/>
    </source>
</evidence>
<accession>A0A840U6C0</accession>
<organism evidence="1 2">
    <name type="scientific">Marinobacter oulmenensis</name>
    <dbReference type="NCBI Taxonomy" id="643747"/>
    <lineage>
        <taxon>Bacteria</taxon>
        <taxon>Pseudomonadati</taxon>
        <taxon>Pseudomonadota</taxon>
        <taxon>Gammaproteobacteria</taxon>
        <taxon>Pseudomonadales</taxon>
        <taxon>Marinobacteraceae</taxon>
        <taxon>Marinobacter</taxon>
    </lineage>
</organism>
<sequence length="164" mass="18074">MASQWYSLVSQKLYLAKVLLEQAQAASSIGSHPTSVVQESLNQAAVEMLLRAKQALLAMIAGCYQQKTARPGSLADLKALLAYEVPEVSELELLSASDGNWWSHLQELEQRQSEPASPKKHASTENVIAVSADNTPDRSLPALEQTRAAMMAFARRLEEQHSEW</sequence>
<dbReference type="EMBL" id="JACHFE010000004">
    <property type="protein sequence ID" value="MBB5321284.1"/>
    <property type="molecule type" value="Genomic_DNA"/>
</dbReference>
<dbReference type="AlphaFoldDB" id="A0A840U6C0"/>
<comment type="caution">
    <text evidence="1">The sequence shown here is derived from an EMBL/GenBank/DDBJ whole genome shotgun (WGS) entry which is preliminary data.</text>
</comment>
<proteinExistence type="predicted"/>
<dbReference type="Proteomes" id="UP000591735">
    <property type="component" value="Unassembled WGS sequence"/>
</dbReference>
<reference evidence="1 2" key="1">
    <citation type="submission" date="2020-08" db="EMBL/GenBank/DDBJ databases">
        <title>Genomic Encyclopedia of Type Strains, Phase IV (KMG-IV): sequencing the most valuable type-strain genomes for metagenomic binning, comparative biology and taxonomic classification.</title>
        <authorList>
            <person name="Goeker M."/>
        </authorList>
    </citation>
    <scope>NUCLEOTIDE SEQUENCE [LARGE SCALE GENOMIC DNA]</scope>
    <source>
        <strain evidence="1 2">DSM 22359</strain>
    </source>
</reference>
<gene>
    <name evidence="1" type="ORF">HNR38_001773</name>
</gene>
<protein>
    <submittedName>
        <fullName evidence="1">2,4-dienoyl-CoA reductase-like NADH-dependent reductase (Old Yellow Enzyme family)</fullName>
    </submittedName>
</protein>
<name>A0A840U6C0_9GAMM</name>
<evidence type="ECO:0000313" key="2">
    <source>
        <dbReference type="Proteomes" id="UP000591735"/>
    </source>
</evidence>
<dbReference type="RefSeq" id="WP_183702423.1">
    <property type="nucleotide sequence ID" value="NZ_JACHFE010000004.1"/>
</dbReference>